<sequence length="115" mass="12597">MSFLKIVCSEPKNDLASFLQSLPIEPAEPVVALVLSTADLAYPHVAARTFVASAKEVGASHLLWVAPYVPPSSRLGQQIRDAEAFVRASGHRVTAVWHGPLLSALNLWREDIRLR</sequence>
<name>A0A150PD09_SORCE</name>
<gene>
    <name evidence="1" type="ORF">BE04_31455</name>
</gene>
<comment type="caution">
    <text evidence="1">The sequence shown here is derived from an EMBL/GenBank/DDBJ whole genome shotgun (WGS) entry which is preliminary data.</text>
</comment>
<evidence type="ECO:0000313" key="1">
    <source>
        <dbReference type="EMBL" id="KYF53540.1"/>
    </source>
</evidence>
<dbReference type="AlphaFoldDB" id="A0A150PD09"/>
<feature type="non-terminal residue" evidence="1">
    <location>
        <position position="115"/>
    </location>
</feature>
<protein>
    <submittedName>
        <fullName evidence="1">Uncharacterized protein</fullName>
    </submittedName>
</protein>
<proteinExistence type="predicted"/>
<accession>A0A150PD09</accession>
<dbReference type="Proteomes" id="UP000075604">
    <property type="component" value="Unassembled WGS sequence"/>
</dbReference>
<dbReference type="EMBL" id="JELX01003012">
    <property type="protein sequence ID" value="KYF53540.1"/>
    <property type="molecule type" value="Genomic_DNA"/>
</dbReference>
<organism evidence="1 2">
    <name type="scientific">Sorangium cellulosum</name>
    <name type="common">Polyangium cellulosum</name>
    <dbReference type="NCBI Taxonomy" id="56"/>
    <lineage>
        <taxon>Bacteria</taxon>
        <taxon>Pseudomonadati</taxon>
        <taxon>Myxococcota</taxon>
        <taxon>Polyangia</taxon>
        <taxon>Polyangiales</taxon>
        <taxon>Polyangiaceae</taxon>
        <taxon>Sorangium</taxon>
    </lineage>
</organism>
<reference evidence="1 2" key="1">
    <citation type="submission" date="2014-02" db="EMBL/GenBank/DDBJ databases">
        <title>The small core and large imbalanced accessory genome model reveals a collaborative survival strategy of Sorangium cellulosum strains in nature.</title>
        <authorList>
            <person name="Han K."/>
            <person name="Peng R."/>
            <person name="Blom J."/>
            <person name="Li Y.-Z."/>
        </authorList>
    </citation>
    <scope>NUCLEOTIDE SEQUENCE [LARGE SCALE GENOMIC DNA]</scope>
    <source>
        <strain evidence="1 2">So0157-18</strain>
    </source>
</reference>
<evidence type="ECO:0000313" key="2">
    <source>
        <dbReference type="Proteomes" id="UP000075604"/>
    </source>
</evidence>